<feature type="compositionally biased region" description="Pro residues" evidence="1">
    <location>
        <begin position="605"/>
        <end position="617"/>
    </location>
</feature>
<feature type="compositionally biased region" description="Basic and acidic residues" evidence="1">
    <location>
        <begin position="752"/>
        <end position="765"/>
    </location>
</feature>
<protein>
    <submittedName>
        <fullName evidence="2">Uncharacterized protein</fullName>
    </submittedName>
</protein>
<sequence>MYQLPRTLQAHRLPPSAAGRPSANANAKSSILRRQRLVLAPASSGAAAATALATSRTVQAAHARSERHIARGEFSAAAGTGRDAGSGSGGGCDDGATARAAGGGEDGGGGAARLSRPSMRVNGAGKGGRKNAGCVEGLRAGAAGRCGGATAGTGGQRHARRSPRFVGAPASTSAAVAAAAAVLRTVANVDAPVDAAATDAATVMATAAAATVKLGEATAPGGVHAAVHQLINRVAAVTTASTAIFDVAASAQAVISADRTAEPRPSVRSSTRRRKRRRVPTEEDETVDHDGGGQKVTEMAAAATAAATAAADAGAAPAAFTAGASLGGDSTTRVDAGVHVRGVALLPRTVEDGGCVAKRLRLGEAAGPPPRTEPSPSQPPLPAPLPIPRPLQAAAAMASTARNLRKAPKPAPAPPSPLAPLVPRRPPIQGAAIAAAAAAATVVGTADVGCGCDGYCREGVWALRDESNLWRVEERRKVKADLAVAGPGGNPDSGQNGAAAAAVAAAAAASEAPAAAIQQQQEQELAQELETEPSRPYIVPSLRGWLWLYADLLQLLPQPLPCFLPEPTSAAGCALAEAAEAAMAAAAAAAALKTSWDGLRGPGPLATPPLPPPPSPQPNTTTPCLVCTSKVKPIGCVRQDGRYVCRTCASRMIQMPIDLKTGSGTGGTAAAANLISGGAGGSIGDGALSASSWGGVVHAVQLEVEWSRDHVEAALGLAEAMLKVASLERQDNGCAAAAGDDGGGSSGGARPRQPEKSKRAGQRKE</sequence>
<dbReference type="InParanoid" id="D8U1U6"/>
<feature type="region of interest" description="Disordered" evidence="1">
    <location>
        <begin position="256"/>
        <end position="294"/>
    </location>
</feature>
<dbReference type="OrthoDB" id="10658912at2759"/>
<dbReference type="KEGG" id="vcn:VOLCADRAFT_93325"/>
<accession>D8U1U6</accession>
<feature type="compositionally biased region" description="Gly residues" evidence="1">
    <location>
        <begin position="82"/>
        <end position="93"/>
    </location>
</feature>
<dbReference type="AlphaFoldDB" id="D8U1U6"/>
<feature type="region of interest" description="Disordered" evidence="1">
    <location>
        <begin position="734"/>
        <end position="765"/>
    </location>
</feature>
<feature type="compositionally biased region" description="Pro residues" evidence="1">
    <location>
        <begin position="367"/>
        <end position="389"/>
    </location>
</feature>
<gene>
    <name evidence="2" type="ORF">VOLCADRAFT_93325</name>
</gene>
<dbReference type="RefSeq" id="XP_002952690.1">
    <property type="nucleotide sequence ID" value="XM_002952644.1"/>
</dbReference>
<reference evidence="2 3" key="1">
    <citation type="journal article" date="2010" name="Science">
        <title>Genomic analysis of organismal complexity in the multicellular green alga Volvox carteri.</title>
        <authorList>
            <person name="Prochnik S.E."/>
            <person name="Umen J."/>
            <person name="Nedelcu A.M."/>
            <person name="Hallmann A."/>
            <person name="Miller S.M."/>
            <person name="Nishii I."/>
            <person name="Ferris P."/>
            <person name="Kuo A."/>
            <person name="Mitros T."/>
            <person name="Fritz-Laylin L.K."/>
            <person name="Hellsten U."/>
            <person name="Chapman J."/>
            <person name="Simakov O."/>
            <person name="Rensing S.A."/>
            <person name="Terry A."/>
            <person name="Pangilinan J."/>
            <person name="Kapitonov V."/>
            <person name="Jurka J."/>
            <person name="Salamov A."/>
            <person name="Shapiro H."/>
            <person name="Schmutz J."/>
            <person name="Grimwood J."/>
            <person name="Lindquist E."/>
            <person name="Lucas S."/>
            <person name="Grigoriev I.V."/>
            <person name="Schmitt R."/>
            <person name="Kirk D."/>
            <person name="Rokhsar D.S."/>
        </authorList>
    </citation>
    <scope>NUCLEOTIDE SEQUENCE [LARGE SCALE GENOMIC DNA]</scope>
    <source>
        <strain evidence="3">f. Nagariensis / Eve</strain>
    </source>
</reference>
<name>D8U1U6_VOLCA</name>
<dbReference type="GeneID" id="9627206"/>
<evidence type="ECO:0000313" key="2">
    <source>
        <dbReference type="EMBL" id="EFJ46243.1"/>
    </source>
</evidence>
<dbReference type="Proteomes" id="UP000001058">
    <property type="component" value="Unassembled WGS sequence"/>
</dbReference>
<proteinExistence type="predicted"/>
<feature type="region of interest" description="Disordered" evidence="1">
    <location>
        <begin position="600"/>
        <end position="619"/>
    </location>
</feature>
<dbReference type="EMBL" id="GL378352">
    <property type="protein sequence ID" value="EFJ46243.1"/>
    <property type="molecule type" value="Genomic_DNA"/>
</dbReference>
<feature type="region of interest" description="Disordered" evidence="1">
    <location>
        <begin position="1"/>
        <end position="28"/>
    </location>
</feature>
<feature type="region of interest" description="Disordered" evidence="1">
    <location>
        <begin position="62"/>
        <end position="130"/>
    </location>
</feature>
<keyword evidence="3" id="KW-1185">Reference proteome</keyword>
<feature type="compositionally biased region" description="Gly residues" evidence="1">
    <location>
        <begin position="101"/>
        <end position="111"/>
    </location>
</feature>
<organism evidence="3">
    <name type="scientific">Volvox carteri f. nagariensis</name>
    <dbReference type="NCBI Taxonomy" id="3068"/>
    <lineage>
        <taxon>Eukaryota</taxon>
        <taxon>Viridiplantae</taxon>
        <taxon>Chlorophyta</taxon>
        <taxon>core chlorophytes</taxon>
        <taxon>Chlorophyceae</taxon>
        <taxon>CS clade</taxon>
        <taxon>Chlamydomonadales</taxon>
        <taxon>Volvocaceae</taxon>
        <taxon>Volvox</taxon>
    </lineage>
</organism>
<evidence type="ECO:0000256" key="1">
    <source>
        <dbReference type="SAM" id="MobiDB-lite"/>
    </source>
</evidence>
<evidence type="ECO:0000313" key="3">
    <source>
        <dbReference type="Proteomes" id="UP000001058"/>
    </source>
</evidence>
<feature type="region of interest" description="Disordered" evidence="1">
    <location>
        <begin position="363"/>
        <end position="424"/>
    </location>
</feature>
<feature type="compositionally biased region" description="Pro residues" evidence="1">
    <location>
        <begin position="409"/>
        <end position="424"/>
    </location>
</feature>